<keyword evidence="3" id="KW-0479">Metal-binding</keyword>
<name>A0A9E7R1D4_9EURY</name>
<dbReference type="Gene3D" id="2.60.40.420">
    <property type="entry name" value="Cupredoxins - blue copper proteins"/>
    <property type="match status" value="1"/>
</dbReference>
<evidence type="ECO:0000313" key="10">
    <source>
        <dbReference type="Proteomes" id="UP001057580"/>
    </source>
</evidence>
<evidence type="ECO:0000256" key="3">
    <source>
        <dbReference type="ARBA" id="ARBA00022723"/>
    </source>
</evidence>
<dbReference type="GO" id="GO:0005507">
    <property type="term" value="F:copper ion binding"/>
    <property type="evidence" value="ECO:0007669"/>
    <property type="project" value="InterPro"/>
</dbReference>
<evidence type="ECO:0000256" key="7">
    <source>
        <dbReference type="SAM" id="MobiDB-lite"/>
    </source>
</evidence>
<keyword evidence="4" id="KW-0249">Electron transport</keyword>
<organism evidence="9 10">
    <name type="scientific">Salinirubellus salinus</name>
    <dbReference type="NCBI Taxonomy" id="1364945"/>
    <lineage>
        <taxon>Archaea</taxon>
        <taxon>Methanobacteriati</taxon>
        <taxon>Methanobacteriota</taxon>
        <taxon>Stenosarchaea group</taxon>
        <taxon>Halobacteria</taxon>
        <taxon>Halobacteriales</taxon>
        <taxon>Natronomonadaceae</taxon>
        <taxon>Salinirubellus</taxon>
    </lineage>
</organism>
<keyword evidence="10" id="KW-1185">Reference proteome</keyword>
<evidence type="ECO:0000256" key="1">
    <source>
        <dbReference type="ARBA" id="ARBA00004370"/>
    </source>
</evidence>
<accession>A0A9E7R1D4</accession>
<proteinExistence type="predicted"/>
<gene>
    <name evidence="9" type="ORF">N0B31_17615</name>
</gene>
<sequence>MTRRRTEEGWTAVSRRSALATAVGVVGSLAGCLGQPSVPDADVVAGPDRRLRFEPADLTASVGDTVRWGFESAGHNVCGRPSDASTASVPEDGAPFASYAPDESPARQLVPRGETYEHTFETPGEFVYVCYPHRQSGMEGTVRVTE</sequence>
<comment type="subcellular location">
    <subcellularLocation>
        <location evidence="1">Membrane</location>
    </subcellularLocation>
</comment>
<dbReference type="KEGG" id="ssai:N0B31_17615"/>
<evidence type="ECO:0000259" key="8">
    <source>
        <dbReference type="Pfam" id="PF00127"/>
    </source>
</evidence>
<keyword evidence="6" id="KW-0472">Membrane</keyword>
<dbReference type="InterPro" id="IPR000923">
    <property type="entry name" value="BlueCu_1"/>
</dbReference>
<protein>
    <submittedName>
        <fullName evidence="9">Plastocyanin/azurin family copper-binding protein</fullName>
    </submittedName>
</protein>
<dbReference type="AlphaFoldDB" id="A0A9E7R1D4"/>
<dbReference type="Proteomes" id="UP001057580">
    <property type="component" value="Chromosome"/>
</dbReference>
<dbReference type="GeneID" id="74944279"/>
<evidence type="ECO:0000256" key="6">
    <source>
        <dbReference type="ARBA" id="ARBA00023136"/>
    </source>
</evidence>
<dbReference type="SUPFAM" id="SSF49503">
    <property type="entry name" value="Cupredoxins"/>
    <property type="match status" value="1"/>
</dbReference>
<dbReference type="Pfam" id="PF00127">
    <property type="entry name" value="Copper-bind"/>
    <property type="match status" value="1"/>
</dbReference>
<dbReference type="GO" id="GO:0009055">
    <property type="term" value="F:electron transfer activity"/>
    <property type="evidence" value="ECO:0007669"/>
    <property type="project" value="InterPro"/>
</dbReference>
<feature type="domain" description="Blue (type 1) copper" evidence="8">
    <location>
        <begin position="46"/>
        <end position="144"/>
    </location>
</feature>
<reference evidence="9" key="1">
    <citation type="submission" date="2022-09" db="EMBL/GenBank/DDBJ databases">
        <title>Diverse halophilic archaea isolated from saline environments.</title>
        <authorList>
            <person name="Cui H.-L."/>
        </authorList>
    </citation>
    <scope>NUCLEOTIDE SEQUENCE</scope>
    <source>
        <strain evidence="9">ZS-35-S2</strain>
    </source>
</reference>
<dbReference type="PANTHER" id="PTHR34192">
    <property type="entry name" value="PLASTOCYANIN MAJOR ISOFORM, CHLOROPLASTIC-RELATED"/>
    <property type="match status" value="1"/>
</dbReference>
<dbReference type="PROSITE" id="PS51257">
    <property type="entry name" value="PROKAR_LIPOPROTEIN"/>
    <property type="match status" value="1"/>
</dbReference>
<evidence type="ECO:0000256" key="4">
    <source>
        <dbReference type="ARBA" id="ARBA00022982"/>
    </source>
</evidence>
<keyword evidence="5" id="KW-0186">Copper</keyword>
<dbReference type="RefSeq" id="WP_260592925.1">
    <property type="nucleotide sequence ID" value="NZ_CP104003.1"/>
</dbReference>
<evidence type="ECO:0000313" key="9">
    <source>
        <dbReference type="EMBL" id="UWM53931.1"/>
    </source>
</evidence>
<evidence type="ECO:0000256" key="2">
    <source>
        <dbReference type="ARBA" id="ARBA00022448"/>
    </source>
</evidence>
<evidence type="ECO:0000256" key="5">
    <source>
        <dbReference type="ARBA" id="ARBA00023008"/>
    </source>
</evidence>
<dbReference type="PANTHER" id="PTHR34192:SF10">
    <property type="entry name" value="PLASTOCYANIN MAJOR ISOFORM, CHLOROPLASTIC-RELATED"/>
    <property type="match status" value="1"/>
</dbReference>
<dbReference type="InterPro" id="IPR008972">
    <property type="entry name" value="Cupredoxin"/>
</dbReference>
<keyword evidence="2" id="KW-0813">Transport</keyword>
<dbReference type="EMBL" id="CP104003">
    <property type="protein sequence ID" value="UWM53931.1"/>
    <property type="molecule type" value="Genomic_DNA"/>
</dbReference>
<feature type="region of interest" description="Disordered" evidence="7">
    <location>
        <begin position="79"/>
        <end position="109"/>
    </location>
</feature>
<dbReference type="GO" id="GO:0016020">
    <property type="term" value="C:membrane"/>
    <property type="evidence" value="ECO:0007669"/>
    <property type="project" value="UniProtKB-SubCell"/>
</dbReference>